<dbReference type="PANTHER" id="PTHR43303">
    <property type="entry name" value="NADPH DEHYDROGENASE C23G7.10C-RELATED"/>
    <property type="match status" value="1"/>
</dbReference>
<dbReference type="InParanoid" id="A0A0H2RAZ0"/>
<evidence type="ECO:0000313" key="8">
    <source>
        <dbReference type="EMBL" id="KLO09030.1"/>
    </source>
</evidence>
<evidence type="ECO:0000313" key="9">
    <source>
        <dbReference type="Proteomes" id="UP000053477"/>
    </source>
</evidence>
<evidence type="ECO:0000256" key="5">
    <source>
        <dbReference type="ARBA" id="ARBA00023002"/>
    </source>
</evidence>
<accession>A0A0H2RAZ0</accession>
<dbReference type="InterPro" id="IPR001155">
    <property type="entry name" value="OxRdtase_FMN_N"/>
</dbReference>
<keyword evidence="5" id="KW-0560">Oxidoreductase</keyword>
<feature type="compositionally biased region" description="Polar residues" evidence="6">
    <location>
        <begin position="1"/>
        <end position="29"/>
    </location>
</feature>
<dbReference type="GO" id="GO:0010181">
    <property type="term" value="F:FMN binding"/>
    <property type="evidence" value="ECO:0007669"/>
    <property type="project" value="InterPro"/>
</dbReference>
<comment type="cofactor">
    <cofactor evidence="1">
        <name>FMN</name>
        <dbReference type="ChEBI" id="CHEBI:58210"/>
    </cofactor>
</comment>
<dbReference type="AlphaFoldDB" id="A0A0H2RAZ0"/>
<dbReference type="STRING" id="27342.A0A0H2RAZ0"/>
<dbReference type="Pfam" id="PF00724">
    <property type="entry name" value="Oxidored_FMN"/>
    <property type="match status" value="1"/>
</dbReference>
<sequence>MLANTPAPNTSYFTPAQIPPSGTATNPQPDGSPIPKLFQPLKIRGAEFRNRIFVSPMCQYSADNGAMTAWHMAHLGGIFTRGPGLTMIEATAVVPQGRITPEDTGLWSDTQVEPLRKIVEFAHSQGQKIGIQLAHAGRKATMVAPWLCDPDPFIATEEHNGWPDDVWAPSAIPHAKGYPEPKALSRAQIKELVKAWADAAKRALRAGVDVVEIHNAHGYLLHAFMSPVSNKRIDEYGGSFENRIRFTLEVVDAVRAVIPESMPLFLRISVTDWLEEVFPDEPSWKIEDTIKLAGILAEHGVDLIDISSAGISQAQKPRPGPLTHAYQSYLSEAVRKVHGVEMGSATKDGKKGIYVGAVGGIRTGKIANAVLENGEADIAFVGKQFQKDPSSVWTFAEDLGVQIKLANQIEWSFKGRGSNLIKKIIEANKKS</sequence>
<keyword evidence="4" id="KW-0521">NADP</keyword>
<dbReference type="Gene3D" id="3.20.20.70">
    <property type="entry name" value="Aldolase class I"/>
    <property type="match status" value="1"/>
</dbReference>
<evidence type="ECO:0000256" key="2">
    <source>
        <dbReference type="ARBA" id="ARBA00022630"/>
    </source>
</evidence>
<dbReference type="PANTHER" id="PTHR43303:SF4">
    <property type="entry name" value="NADPH DEHYDROGENASE C23G7.10C-RELATED"/>
    <property type="match status" value="1"/>
</dbReference>
<proteinExistence type="predicted"/>
<dbReference type="EMBL" id="KQ086069">
    <property type="protein sequence ID" value="KLO09030.1"/>
    <property type="molecule type" value="Genomic_DNA"/>
</dbReference>
<dbReference type="Proteomes" id="UP000053477">
    <property type="component" value="Unassembled WGS sequence"/>
</dbReference>
<protein>
    <submittedName>
        <fullName evidence="8">FMN-linked oxidoreductase</fullName>
    </submittedName>
</protein>
<feature type="region of interest" description="Disordered" evidence="6">
    <location>
        <begin position="1"/>
        <end position="35"/>
    </location>
</feature>
<name>A0A0H2RAZ0_9AGAM</name>
<dbReference type="InterPro" id="IPR044152">
    <property type="entry name" value="YqjM-like"/>
</dbReference>
<evidence type="ECO:0000256" key="3">
    <source>
        <dbReference type="ARBA" id="ARBA00022643"/>
    </source>
</evidence>
<reference evidence="8 9" key="1">
    <citation type="submission" date="2015-04" db="EMBL/GenBank/DDBJ databases">
        <title>Complete genome sequence of Schizopora paradoxa KUC8140, a cosmopolitan wood degrader in East Asia.</title>
        <authorList>
            <consortium name="DOE Joint Genome Institute"/>
            <person name="Min B."/>
            <person name="Park H."/>
            <person name="Jang Y."/>
            <person name="Kim J.-J."/>
            <person name="Kim K.H."/>
            <person name="Pangilinan J."/>
            <person name="Lipzen A."/>
            <person name="Riley R."/>
            <person name="Grigoriev I.V."/>
            <person name="Spatafora J.W."/>
            <person name="Choi I.-G."/>
        </authorList>
    </citation>
    <scope>NUCLEOTIDE SEQUENCE [LARGE SCALE GENOMIC DNA]</scope>
    <source>
        <strain evidence="8 9">KUC8140</strain>
    </source>
</reference>
<evidence type="ECO:0000256" key="6">
    <source>
        <dbReference type="SAM" id="MobiDB-lite"/>
    </source>
</evidence>
<keyword evidence="9" id="KW-1185">Reference proteome</keyword>
<dbReference type="OrthoDB" id="72788at2759"/>
<dbReference type="CDD" id="cd02932">
    <property type="entry name" value="OYE_YqiM_FMN"/>
    <property type="match status" value="1"/>
</dbReference>
<organism evidence="8 9">
    <name type="scientific">Schizopora paradoxa</name>
    <dbReference type="NCBI Taxonomy" id="27342"/>
    <lineage>
        <taxon>Eukaryota</taxon>
        <taxon>Fungi</taxon>
        <taxon>Dikarya</taxon>
        <taxon>Basidiomycota</taxon>
        <taxon>Agaricomycotina</taxon>
        <taxon>Agaricomycetes</taxon>
        <taxon>Hymenochaetales</taxon>
        <taxon>Schizoporaceae</taxon>
        <taxon>Schizopora</taxon>
    </lineage>
</organism>
<keyword evidence="2" id="KW-0285">Flavoprotein</keyword>
<dbReference type="SUPFAM" id="SSF51395">
    <property type="entry name" value="FMN-linked oxidoreductases"/>
    <property type="match status" value="1"/>
</dbReference>
<dbReference type="GO" id="GO:0003959">
    <property type="term" value="F:NADPH dehydrogenase activity"/>
    <property type="evidence" value="ECO:0007669"/>
    <property type="project" value="InterPro"/>
</dbReference>
<evidence type="ECO:0000256" key="1">
    <source>
        <dbReference type="ARBA" id="ARBA00001917"/>
    </source>
</evidence>
<dbReference type="FunCoup" id="A0A0H2RAZ0">
    <property type="interactions" value="1"/>
</dbReference>
<dbReference type="GO" id="GO:0050661">
    <property type="term" value="F:NADP binding"/>
    <property type="evidence" value="ECO:0007669"/>
    <property type="project" value="InterPro"/>
</dbReference>
<keyword evidence="3" id="KW-0288">FMN</keyword>
<feature type="domain" description="NADH:flavin oxidoreductase/NADH oxidase N-terminal" evidence="7">
    <location>
        <begin position="36"/>
        <end position="396"/>
    </location>
</feature>
<gene>
    <name evidence="8" type="ORF">SCHPADRAFT_922480</name>
</gene>
<evidence type="ECO:0000259" key="7">
    <source>
        <dbReference type="Pfam" id="PF00724"/>
    </source>
</evidence>
<evidence type="ECO:0000256" key="4">
    <source>
        <dbReference type="ARBA" id="ARBA00022857"/>
    </source>
</evidence>
<dbReference type="InterPro" id="IPR013785">
    <property type="entry name" value="Aldolase_TIM"/>
</dbReference>